<dbReference type="HOGENOM" id="CLU_1977523_0_0_14"/>
<keyword evidence="1" id="KW-1133">Transmembrane helix</keyword>
<accession>A0A097SSK6</accession>
<gene>
    <name evidence="2" type="ORF">MGM1_1860</name>
</gene>
<keyword evidence="3" id="KW-1185">Reference proteome</keyword>
<evidence type="ECO:0008006" key="4">
    <source>
        <dbReference type="Google" id="ProtNLM"/>
    </source>
</evidence>
<protein>
    <recommendedName>
        <fullName evidence="4">Transmembrane protein</fullName>
    </recommendedName>
</protein>
<proteinExistence type="predicted"/>
<organism evidence="2 3">
    <name type="scientific">Candidatus Malacoplasma girerdii</name>
    <dbReference type="NCBI Taxonomy" id="1318617"/>
    <lineage>
        <taxon>Bacteria</taxon>
        <taxon>Bacillati</taxon>
        <taxon>Mycoplasmatota</taxon>
        <taxon>Mycoplasmoidales</taxon>
        <taxon>Mycoplasmoidaceae</taxon>
        <taxon>Malacoplasma</taxon>
    </lineage>
</organism>
<keyword evidence="1" id="KW-0472">Membrane</keyword>
<dbReference type="STRING" id="1318617.MGM1_1860"/>
<evidence type="ECO:0000313" key="2">
    <source>
        <dbReference type="EMBL" id="AIV03570.1"/>
    </source>
</evidence>
<feature type="transmembrane region" description="Helical" evidence="1">
    <location>
        <begin position="6"/>
        <end position="27"/>
    </location>
</feature>
<reference evidence="2 3" key="1">
    <citation type="journal article" date="2014" name="PLoS ONE">
        <title>An emerging Mycoplasma associated with trichomoniasis, vaginal infection and disease.</title>
        <authorList>
            <consortium name="Vaginal Microbiome Consortium"/>
            <person name="Fettweis J.M."/>
            <person name="Serrano M.G."/>
            <person name="Huang B."/>
            <person name="Brooks J.P."/>
            <person name="Glascock A.L."/>
            <person name="Sheth N.U."/>
            <person name="Strauss J.F.III."/>
            <person name="Jefferson K.K."/>
            <person name="Buck G.A."/>
        </authorList>
    </citation>
    <scope>NUCLEOTIDE SEQUENCE [LARGE SCALE GENOMIC DNA]</scope>
    <source>
        <strain evidence="2 3">VCU_M1</strain>
    </source>
</reference>
<dbReference type="Proteomes" id="UP000030066">
    <property type="component" value="Chromosome"/>
</dbReference>
<evidence type="ECO:0000256" key="1">
    <source>
        <dbReference type="SAM" id="Phobius"/>
    </source>
</evidence>
<keyword evidence="1" id="KW-0812">Transmembrane</keyword>
<dbReference type="AlphaFoldDB" id="A0A097SSK6"/>
<evidence type="ECO:0000313" key="3">
    <source>
        <dbReference type="Proteomes" id="UP000030066"/>
    </source>
</evidence>
<dbReference type="EMBL" id="CP007711">
    <property type="protein sequence ID" value="AIV03570.1"/>
    <property type="molecule type" value="Genomic_DNA"/>
</dbReference>
<sequence>MNYKHFHWCLAIFIFLFIIGVCCIFFVKFNINQTTQLIVDNETMYLVVNNNKYHFISNKTSKTVYHITNPITNKTEKCFLVYYQKVNNQNYYYCNLSNQEIFNNGLYYVNFDYGTANFFEYLIYFK</sequence>
<dbReference type="KEGG" id="mgj:MGM1_1860"/>
<name>A0A097SSK6_9BACT</name>